<organism evidence="1 2">
    <name type="scientific">Nocardioides daeguensis</name>
    <dbReference type="NCBI Taxonomy" id="908359"/>
    <lineage>
        <taxon>Bacteria</taxon>
        <taxon>Bacillati</taxon>
        <taxon>Actinomycetota</taxon>
        <taxon>Actinomycetes</taxon>
        <taxon>Propionibacteriales</taxon>
        <taxon>Nocardioidaceae</taxon>
        <taxon>Nocardioides</taxon>
    </lineage>
</organism>
<protein>
    <recommendedName>
        <fullName evidence="3">Amidohydrolase</fullName>
    </recommendedName>
</protein>
<dbReference type="EMBL" id="BAABBB010000007">
    <property type="protein sequence ID" value="GAA3525893.1"/>
    <property type="molecule type" value="Genomic_DNA"/>
</dbReference>
<evidence type="ECO:0008006" key="3">
    <source>
        <dbReference type="Google" id="ProtNLM"/>
    </source>
</evidence>
<accession>A0ABP6V2E4</accession>
<dbReference type="PANTHER" id="PTHR43135:SF3">
    <property type="entry name" value="ALPHA-D-RIBOSE 1-METHYLPHOSPHONATE 5-TRIPHOSPHATE DIPHOSPHATASE"/>
    <property type="match status" value="1"/>
</dbReference>
<sequence length="334" mass="34802">MPEHAVADYWDGRRHGPSLIRADQGRVVRVGPVPAGVLPRPVTVLPGLVDHHVHLGLVDHTGLADSPLVEVHDLGWDPRQALAWRRNPPRGLEVNVAGPFHTAPGGYPLGRPWAPDAAVRVVDSAAAAARAVAEAVAAGYDLLKIALHAGMGLLSDEVLAELVTSSHAAGLPVGVHAGGEGQAARAIEAGADLLVHAPWTERLTDDLLVSARAMTWCSTLAIHDAAGRACAIDNVRRFREAGGRVVYGTDAGNGPAPLGVNPAEIRLLGEAGLHGDDLLAALTGATEPGPASDTRLLVSPHPLPATAEQVVAWLADCRRLAGTPLEENDVDQRP</sequence>
<keyword evidence="2" id="KW-1185">Reference proteome</keyword>
<dbReference type="Proteomes" id="UP001500301">
    <property type="component" value="Unassembled WGS sequence"/>
</dbReference>
<comment type="caution">
    <text evidence="1">The sequence shown here is derived from an EMBL/GenBank/DDBJ whole genome shotgun (WGS) entry which is preliminary data.</text>
</comment>
<name>A0ABP6V2E4_9ACTN</name>
<dbReference type="PANTHER" id="PTHR43135">
    <property type="entry name" value="ALPHA-D-RIBOSE 1-METHYLPHOSPHONATE 5-TRIPHOSPHATE DIPHOSPHATASE"/>
    <property type="match status" value="1"/>
</dbReference>
<dbReference type="RefSeq" id="WP_218233958.1">
    <property type="nucleotide sequence ID" value="NZ_BAABBB010000007.1"/>
</dbReference>
<proteinExistence type="predicted"/>
<dbReference type="InterPro" id="IPR051781">
    <property type="entry name" value="Metallo-dep_Hydrolase"/>
</dbReference>
<reference evidence="2" key="1">
    <citation type="journal article" date="2019" name="Int. J. Syst. Evol. Microbiol.">
        <title>The Global Catalogue of Microorganisms (GCM) 10K type strain sequencing project: providing services to taxonomists for standard genome sequencing and annotation.</title>
        <authorList>
            <consortium name="The Broad Institute Genomics Platform"/>
            <consortium name="The Broad Institute Genome Sequencing Center for Infectious Disease"/>
            <person name="Wu L."/>
            <person name="Ma J."/>
        </authorList>
    </citation>
    <scope>NUCLEOTIDE SEQUENCE [LARGE SCALE GENOMIC DNA]</scope>
    <source>
        <strain evidence="2">JCM 17460</strain>
    </source>
</reference>
<evidence type="ECO:0000313" key="1">
    <source>
        <dbReference type="EMBL" id="GAA3525893.1"/>
    </source>
</evidence>
<evidence type="ECO:0000313" key="2">
    <source>
        <dbReference type="Proteomes" id="UP001500301"/>
    </source>
</evidence>
<gene>
    <name evidence="1" type="ORF">GCM10022263_13310</name>
</gene>